<reference evidence="1 2" key="1">
    <citation type="submission" date="2016-08" db="EMBL/GenBank/DDBJ databases">
        <authorList>
            <person name="Seilhamer J.J."/>
        </authorList>
    </citation>
    <scope>NUCLEOTIDE SEQUENCE [LARGE SCALE GENOMIC DNA]</scope>
    <source>
        <strain evidence="1">ING2-E5A</strain>
    </source>
</reference>
<dbReference type="STRING" id="1642646.ING2E5A_2637"/>
<sequence>MCVSIAKGLEGSKSFAVKRKSNKVLNDNSLIAKKRVTLHPILVVKA</sequence>
<name>A0A1G4GA53_9BACT</name>
<proteinExistence type="predicted"/>
<dbReference type="EMBL" id="LT608328">
    <property type="protein sequence ID" value="SCM59433.1"/>
    <property type="molecule type" value="Genomic_DNA"/>
</dbReference>
<dbReference type="Proteomes" id="UP000178485">
    <property type="component" value="Chromosome i"/>
</dbReference>
<dbReference type="AlphaFoldDB" id="A0A1G4GA53"/>
<keyword evidence="2" id="KW-1185">Reference proteome</keyword>
<protein>
    <submittedName>
        <fullName evidence="1">Uncharacterized protein</fullName>
    </submittedName>
</protein>
<accession>A0A1G4GA53</accession>
<gene>
    <name evidence="1" type="ORF">ING2E5A_2637</name>
</gene>
<evidence type="ECO:0000313" key="1">
    <source>
        <dbReference type="EMBL" id="SCM59433.1"/>
    </source>
</evidence>
<dbReference type="KEGG" id="pmuc:ING2E5A_2637"/>
<organism evidence="1 2">
    <name type="scientific">Petrimonas mucosa</name>
    <dbReference type="NCBI Taxonomy" id="1642646"/>
    <lineage>
        <taxon>Bacteria</taxon>
        <taxon>Pseudomonadati</taxon>
        <taxon>Bacteroidota</taxon>
        <taxon>Bacteroidia</taxon>
        <taxon>Bacteroidales</taxon>
        <taxon>Dysgonomonadaceae</taxon>
        <taxon>Petrimonas</taxon>
    </lineage>
</organism>
<evidence type="ECO:0000313" key="2">
    <source>
        <dbReference type="Proteomes" id="UP000178485"/>
    </source>
</evidence>